<gene>
    <name evidence="2" type="ORF">BC793_106256</name>
</gene>
<evidence type="ECO:0000313" key="2">
    <source>
        <dbReference type="EMBL" id="PWK48226.1"/>
    </source>
</evidence>
<dbReference type="CDD" id="cd15482">
    <property type="entry name" value="Sialidase_non-viral"/>
    <property type="match status" value="1"/>
</dbReference>
<evidence type="ECO:0000313" key="3">
    <source>
        <dbReference type="Proteomes" id="UP000245697"/>
    </source>
</evidence>
<sequence>MREPQFERLRSDVADAVRQPEFTTVRQRAGKVRRRRAATTSAVFVVTVLAAASFGYTVQNAPPDYGSLDPVPEVTCTADCSWPWMTASASTGSELYGLVTSCENCDSELYVSPDGGGNWQARSVPPTPGDVHTPRQVSLAAPGPGLLIWREQRVPVGNVIETQSTGGPTAGPTAPVSIMQTWVSRNGGRHWEQAAAATEPADAVPEGARPVDCDLVEAPDCKVGVLDPGSGRFSPLATQPTGITIEPGWTDQISVPISERLWVPGLDPVTRRPAVATSSDGGRTWQTHVFTGAAVMPADSGFPAGLFTPKIASGSGATAYAMTRRKDGTFDSHYTTDGGATWKAGESVESVRAFPGYVTADDSHIIPTYTGVVAGRGTGRYTQVTLSGMPEAAIRSVQITTEQADQPYLMPSSGAEAYLSEDGLTWQQVRVP</sequence>
<proteinExistence type="predicted"/>
<reference evidence="2 3" key="1">
    <citation type="submission" date="2018-05" db="EMBL/GenBank/DDBJ databases">
        <title>Genomic Encyclopedia of Archaeal and Bacterial Type Strains, Phase II (KMG-II): from individual species to whole genera.</title>
        <authorList>
            <person name="Goeker M."/>
        </authorList>
    </citation>
    <scope>NUCLEOTIDE SEQUENCE [LARGE SCALE GENOMIC DNA]</scope>
    <source>
        <strain evidence="2 3">DSM 45184</strain>
    </source>
</reference>
<dbReference type="EMBL" id="QGGR01000006">
    <property type="protein sequence ID" value="PWK48226.1"/>
    <property type="molecule type" value="Genomic_DNA"/>
</dbReference>
<dbReference type="RefSeq" id="WP_109593279.1">
    <property type="nucleotide sequence ID" value="NZ_BONA01000039.1"/>
</dbReference>
<dbReference type="SUPFAM" id="SSF50939">
    <property type="entry name" value="Sialidases"/>
    <property type="match status" value="1"/>
</dbReference>
<protein>
    <submittedName>
        <fullName evidence="2">BNR/Asp-box repeat protein</fullName>
    </submittedName>
</protein>
<organism evidence="2 3">
    <name type="scientific">Actinoplanes xinjiangensis</name>
    <dbReference type="NCBI Taxonomy" id="512350"/>
    <lineage>
        <taxon>Bacteria</taxon>
        <taxon>Bacillati</taxon>
        <taxon>Actinomycetota</taxon>
        <taxon>Actinomycetes</taxon>
        <taxon>Micromonosporales</taxon>
        <taxon>Micromonosporaceae</taxon>
        <taxon>Actinoplanes</taxon>
    </lineage>
</organism>
<keyword evidence="1" id="KW-0472">Membrane</keyword>
<dbReference type="OrthoDB" id="3276625at2"/>
<keyword evidence="1" id="KW-1133">Transmembrane helix</keyword>
<accession>A0A316FKI6</accession>
<keyword evidence="3" id="KW-1185">Reference proteome</keyword>
<dbReference type="Proteomes" id="UP000245697">
    <property type="component" value="Unassembled WGS sequence"/>
</dbReference>
<dbReference type="AlphaFoldDB" id="A0A316FKI6"/>
<evidence type="ECO:0000256" key="1">
    <source>
        <dbReference type="SAM" id="Phobius"/>
    </source>
</evidence>
<name>A0A316FKI6_9ACTN</name>
<dbReference type="Gene3D" id="2.120.10.10">
    <property type="match status" value="1"/>
</dbReference>
<dbReference type="InterPro" id="IPR036278">
    <property type="entry name" value="Sialidase_sf"/>
</dbReference>
<feature type="transmembrane region" description="Helical" evidence="1">
    <location>
        <begin position="37"/>
        <end position="58"/>
    </location>
</feature>
<keyword evidence="1" id="KW-0812">Transmembrane</keyword>
<dbReference type="Pfam" id="PF02012">
    <property type="entry name" value="BNR"/>
    <property type="match status" value="1"/>
</dbReference>
<comment type="caution">
    <text evidence="2">The sequence shown here is derived from an EMBL/GenBank/DDBJ whole genome shotgun (WGS) entry which is preliminary data.</text>
</comment>
<dbReference type="InterPro" id="IPR002860">
    <property type="entry name" value="BNR_rpt"/>
</dbReference>